<dbReference type="InterPro" id="IPR013520">
    <property type="entry name" value="Ribonucl_H"/>
</dbReference>
<keyword evidence="7" id="KW-0378">Hydrolase</keyword>
<evidence type="ECO:0000256" key="2">
    <source>
        <dbReference type="ARBA" id="ARBA00025483"/>
    </source>
</evidence>
<evidence type="ECO:0000256" key="4">
    <source>
        <dbReference type="SAM" id="Coils"/>
    </source>
</evidence>
<dbReference type="InterPro" id="IPR035965">
    <property type="entry name" value="PAS-like_dom_sf"/>
</dbReference>
<keyword evidence="7" id="KW-0540">Nuclease</keyword>
<dbReference type="Proteomes" id="UP001209535">
    <property type="component" value="Unassembled WGS sequence"/>
</dbReference>
<organism evidence="7 8">
    <name type="scientific">Albidovulum salinarum</name>
    <dbReference type="NCBI Taxonomy" id="2984153"/>
    <lineage>
        <taxon>Bacteria</taxon>
        <taxon>Pseudomonadati</taxon>
        <taxon>Pseudomonadota</taxon>
        <taxon>Alphaproteobacteria</taxon>
        <taxon>Rhodobacterales</taxon>
        <taxon>Paracoccaceae</taxon>
        <taxon>Albidovulum</taxon>
    </lineage>
</organism>
<dbReference type="Gene3D" id="3.30.420.10">
    <property type="entry name" value="Ribonuclease H-like superfamily/Ribonuclease H"/>
    <property type="match status" value="1"/>
</dbReference>
<dbReference type="NCBIfam" id="TIGR00573">
    <property type="entry name" value="dnaq"/>
    <property type="match status" value="1"/>
</dbReference>
<accession>A0ABT2X7A7</accession>
<comment type="caution">
    <text evidence="7">The sequence shown here is derived from an EMBL/GenBank/DDBJ whole genome shotgun (WGS) entry which is preliminary data.</text>
</comment>
<comment type="function">
    <text evidence="2">DNA polymerase III is a complex, multichain enzyme responsible for most of the replicative synthesis in bacteria. The epsilon subunit contain the editing function and is a proofreading 3'-5' exonuclease.</text>
</comment>
<dbReference type="SUPFAM" id="SSF55785">
    <property type="entry name" value="PYP-like sensor domain (PAS domain)"/>
    <property type="match status" value="1"/>
</dbReference>
<dbReference type="InterPro" id="IPR006054">
    <property type="entry name" value="DnaQ"/>
</dbReference>
<reference evidence="7 8" key="1">
    <citation type="submission" date="2022-10" db="EMBL/GenBank/DDBJ databases">
        <title>Defluviimonas sp. nov., isolated from ocean surface sediments.</title>
        <authorList>
            <person name="He W."/>
            <person name="Wang L."/>
            <person name="Zhang D.-F."/>
        </authorList>
    </citation>
    <scope>NUCLEOTIDE SEQUENCE [LARGE SCALE GENOMIC DNA]</scope>
    <source>
        <strain evidence="7 8">WL0024</strain>
    </source>
</reference>
<dbReference type="InterPro" id="IPR012337">
    <property type="entry name" value="RNaseH-like_sf"/>
</dbReference>
<dbReference type="EC" id="2.7.7.7" evidence="1"/>
<dbReference type="RefSeq" id="WP_263339081.1">
    <property type="nucleotide sequence ID" value="NZ_JAOVQO010000018.1"/>
</dbReference>
<dbReference type="GO" id="GO:0004527">
    <property type="term" value="F:exonuclease activity"/>
    <property type="evidence" value="ECO:0007669"/>
    <property type="project" value="UniProtKB-KW"/>
</dbReference>
<dbReference type="SUPFAM" id="SSF53098">
    <property type="entry name" value="Ribonuclease H-like"/>
    <property type="match status" value="1"/>
</dbReference>
<name>A0ABT2X7A7_9RHOB</name>
<keyword evidence="5" id="KW-1133">Transmembrane helix</keyword>
<dbReference type="EMBL" id="JAOVQO010000018">
    <property type="protein sequence ID" value="MCU9849837.1"/>
    <property type="molecule type" value="Genomic_DNA"/>
</dbReference>
<dbReference type="SMART" id="SM00479">
    <property type="entry name" value="EXOIII"/>
    <property type="match status" value="1"/>
</dbReference>
<feature type="coiled-coil region" evidence="4">
    <location>
        <begin position="126"/>
        <end position="164"/>
    </location>
</feature>
<evidence type="ECO:0000313" key="8">
    <source>
        <dbReference type="Proteomes" id="UP001209535"/>
    </source>
</evidence>
<evidence type="ECO:0000256" key="3">
    <source>
        <dbReference type="ARBA" id="ARBA00049244"/>
    </source>
</evidence>
<dbReference type="PANTHER" id="PTHR30231">
    <property type="entry name" value="DNA POLYMERASE III SUBUNIT EPSILON"/>
    <property type="match status" value="1"/>
</dbReference>
<sequence length="704" mass="73931">MKFANFSSPAPREREAMGNGLSLRQRLLLFFAAIAVGGVVSVVGGLWLGFQHSGLPETQSAFVTAGAVASFGIIGIAAWVWLLFDENVGRALDRLAAGMRAQAHADGAGTFDAAPGRYLGDLGPAATALTDALAETRDALAEAVERETTRLKEEKARLEALLSDVPAGVLLCSGAHQLVFYNGPATDILGAGAAPGLDRKVFDALREAPLMHAYERLVAAGDAEAVSDLLVATRDGARVLSGRMRLLEGGGSAPGYVLTLRDVTGDLAAHAGRDRLLEEIFDRIRRPAANLQTVIGVLAEDAGSEALNAALLQEVGTLAASVKELADRYDAARGSWAALPSTRSADLVDGFRARAEAAGVAVKVEADDLILRCDGFETVALLAGFARRLKAAGIAGAVTLRLVEDGAGAMIELGWTGPALTVGMLEDWLAGPLDPAAGEATGRAVLTSHATECWPEAEDGRAAILLPIREARRAGARVAAIARQVVYDFDLLLKPPAAELAATPLGDLIYVVFDTETTGLLPEAGDEIVQIAGLRLVNGRRIQGEVLDMLVDPGRPIPPGATAVHGISDRMVAGAPGIAEALTRFHRFAEGAVLIAHNAPFDMTFLKRREAEIGQAFDHPILDTVLLSAVVYGQTESHSLDALAARLGITIPEEARHTAIGDTIATAEAFLKLLPMLKGKGIVTFGDVLTEVRKHGRLLRDLNA</sequence>
<evidence type="ECO:0000259" key="6">
    <source>
        <dbReference type="SMART" id="SM00479"/>
    </source>
</evidence>
<evidence type="ECO:0000256" key="5">
    <source>
        <dbReference type="SAM" id="Phobius"/>
    </source>
</evidence>
<feature type="transmembrane region" description="Helical" evidence="5">
    <location>
        <begin position="62"/>
        <end position="84"/>
    </location>
</feature>
<dbReference type="InterPro" id="IPR036397">
    <property type="entry name" value="RNaseH_sf"/>
</dbReference>
<keyword evidence="8" id="KW-1185">Reference proteome</keyword>
<dbReference type="Pfam" id="PF00929">
    <property type="entry name" value="RNase_T"/>
    <property type="match status" value="1"/>
</dbReference>
<feature type="domain" description="Exonuclease" evidence="6">
    <location>
        <begin position="509"/>
        <end position="679"/>
    </location>
</feature>
<dbReference type="CDD" id="cd06127">
    <property type="entry name" value="DEDDh"/>
    <property type="match status" value="1"/>
</dbReference>
<keyword evidence="4" id="KW-0175">Coiled coil</keyword>
<proteinExistence type="predicted"/>
<keyword evidence="5" id="KW-0472">Membrane</keyword>
<protein>
    <recommendedName>
        <fullName evidence="1">DNA-directed DNA polymerase</fullName>
        <ecNumber evidence="1">2.7.7.7</ecNumber>
    </recommendedName>
</protein>
<gene>
    <name evidence="7" type="ORF">OEZ60_17705</name>
</gene>
<keyword evidence="5" id="KW-0812">Transmembrane</keyword>
<keyword evidence="7" id="KW-0269">Exonuclease</keyword>
<evidence type="ECO:0000256" key="1">
    <source>
        <dbReference type="ARBA" id="ARBA00012417"/>
    </source>
</evidence>
<dbReference type="PANTHER" id="PTHR30231:SF41">
    <property type="entry name" value="DNA POLYMERASE III SUBUNIT EPSILON"/>
    <property type="match status" value="1"/>
</dbReference>
<dbReference type="Gene3D" id="3.30.450.20">
    <property type="entry name" value="PAS domain"/>
    <property type="match status" value="1"/>
</dbReference>
<feature type="transmembrane region" description="Helical" evidence="5">
    <location>
        <begin position="27"/>
        <end position="50"/>
    </location>
</feature>
<comment type="catalytic activity">
    <reaction evidence="3">
        <text>DNA(n) + a 2'-deoxyribonucleoside 5'-triphosphate = DNA(n+1) + diphosphate</text>
        <dbReference type="Rhea" id="RHEA:22508"/>
        <dbReference type="Rhea" id="RHEA-COMP:17339"/>
        <dbReference type="Rhea" id="RHEA-COMP:17340"/>
        <dbReference type="ChEBI" id="CHEBI:33019"/>
        <dbReference type="ChEBI" id="CHEBI:61560"/>
        <dbReference type="ChEBI" id="CHEBI:173112"/>
        <dbReference type="EC" id="2.7.7.7"/>
    </reaction>
</comment>
<evidence type="ECO:0000313" key="7">
    <source>
        <dbReference type="EMBL" id="MCU9849837.1"/>
    </source>
</evidence>